<dbReference type="InterPro" id="IPR029068">
    <property type="entry name" value="Glyas_Bleomycin-R_OHBP_Dase"/>
</dbReference>
<dbReference type="Gene3D" id="3.10.180.10">
    <property type="entry name" value="2,3-Dihydroxybiphenyl 1,2-Dioxygenase, domain 1"/>
    <property type="match status" value="1"/>
</dbReference>
<reference evidence="2" key="1">
    <citation type="submission" date="2012-02" db="EMBL/GenBank/DDBJ databases">
        <title>The complete genome of Frateuria aurantia DSM 6220.</title>
        <authorList>
            <consortium name="US DOE Joint Genome Institute (JGI-PGF)"/>
            <person name="Lucas S."/>
            <person name="Copeland A."/>
            <person name="Lapidus A."/>
            <person name="Glavina del Rio T."/>
            <person name="Dalin E."/>
            <person name="Tice H."/>
            <person name="Bruce D."/>
            <person name="Goodwin L."/>
            <person name="Pitluck S."/>
            <person name="Peters L."/>
            <person name="Ovchinnikova G."/>
            <person name="Teshima H."/>
            <person name="Kyrpides N."/>
            <person name="Mavromatis K."/>
            <person name="Ivanova N."/>
            <person name="Brettin T."/>
            <person name="Detter J.C."/>
            <person name="Han C."/>
            <person name="Larimer F."/>
            <person name="Land M."/>
            <person name="Hauser L."/>
            <person name="Markowitz V."/>
            <person name="Cheng J.-F."/>
            <person name="Hugenholtz P."/>
            <person name="Woyke T."/>
            <person name="Wu D."/>
            <person name="Brambilla E."/>
            <person name="Klenk H.-P."/>
            <person name="Eisen J.A."/>
        </authorList>
    </citation>
    <scope>NUCLEOTIDE SEQUENCE</scope>
    <source>
        <strain evidence="2">DSM 6220</strain>
    </source>
</reference>
<evidence type="ECO:0000259" key="1">
    <source>
        <dbReference type="PROSITE" id="PS51819"/>
    </source>
</evidence>
<organism evidence="2 3">
    <name type="scientific">Frateuria aurantia (strain ATCC 33424 / DSM 6220 / KCTC 2777 / LMG 1558 / NBRC 3245 / NCIMB 13370)</name>
    <name type="common">Acetobacter aurantius</name>
    <dbReference type="NCBI Taxonomy" id="767434"/>
    <lineage>
        <taxon>Bacteria</taxon>
        <taxon>Pseudomonadati</taxon>
        <taxon>Pseudomonadota</taxon>
        <taxon>Gammaproteobacteria</taxon>
        <taxon>Lysobacterales</taxon>
        <taxon>Rhodanobacteraceae</taxon>
        <taxon>Frateuria</taxon>
    </lineage>
</organism>
<dbReference type="HOGENOM" id="CLU_046006_10_1_6"/>
<dbReference type="RefSeq" id="WP_014403234.1">
    <property type="nucleotide sequence ID" value="NC_017033.1"/>
</dbReference>
<evidence type="ECO:0000313" key="2">
    <source>
        <dbReference type="EMBL" id="AFC86229.1"/>
    </source>
</evidence>
<dbReference type="Proteomes" id="UP000005234">
    <property type="component" value="Chromosome"/>
</dbReference>
<dbReference type="GO" id="GO:0016829">
    <property type="term" value="F:lyase activity"/>
    <property type="evidence" value="ECO:0007669"/>
    <property type="project" value="UniProtKB-KW"/>
</dbReference>
<dbReference type="STRING" id="767434.Fraau_1824"/>
<dbReference type="PANTHER" id="PTHR36437">
    <property type="entry name" value="GLYOXALASE/BLEOMYCIN RESISTANCE PROTEIN/DIOXYGENASE"/>
    <property type="match status" value="1"/>
</dbReference>
<feature type="domain" description="VOC" evidence="1">
    <location>
        <begin position="4"/>
        <end position="128"/>
    </location>
</feature>
<sequence>MKRHIAQIALLVADHDEAIAWYARALGFAVVEDISFTADRRWVVLAPSADSETRLLLVKATTDAEREQIGNQAGGRVLLFLHTDNFERDHARMLSEGVHFRESPRHEAYGTVAVFEDICGNAWDLLQPA</sequence>
<evidence type="ECO:0000313" key="3">
    <source>
        <dbReference type="Proteomes" id="UP000005234"/>
    </source>
</evidence>
<dbReference type="OrthoDB" id="9794917at2"/>
<dbReference type="Pfam" id="PF00903">
    <property type="entry name" value="Glyoxalase"/>
    <property type="match status" value="1"/>
</dbReference>
<proteinExistence type="predicted"/>
<dbReference type="EMBL" id="CP003350">
    <property type="protein sequence ID" value="AFC86229.1"/>
    <property type="molecule type" value="Genomic_DNA"/>
</dbReference>
<name>H8KZI7_FRAAD</name>
<gene>
    <name evidence="2" type="ordered locus">Fraau_1824</name>
</gene>
<keyword evidence="3" id="KW-1185">Reference proteome</keyword>
<protein>
    <submittedName>
        <fullName evidence="2">Lactoylglutathione lyase-like lyase</fullName>
    </submittedName>
</protein>
<dbReference type="SUPFAM" id="SSF54593">
    <property type="entry name" value="Glyoxalase/Bleomycin resistance protein/Dihydroxybiphenyl dioxygenase"/>
    <property type="match status" value="1"/>
</dbReference>
<dbReference type="AlphaFoldDB" id="H8KZI7"/>
<dbReference type="eggNOG" id="COG0346">
    <property type="taxonomic scope" value="Bacteria"/>
</dbReference>
<accession>H8KZI7</accession>
<dbReference type="InterPro" id="IPR004360">
    <property type="entry name" value="Glyas_Fos-R_dOase_dom"/>
</dbReference>
<dbReference type="InterPro" id="IPR037523">
    <property type="entry name" value="VOC_core"/>
</dbReference>
<dbReference type="PANTHER" id="PTHR36437:SF2">
    <property type="entry name" value="GLYOXALASE_BLEOMYCIN RESISTANCE PROTEIN_DIOXYGENASE"/>
    <property type="match status" value="1"/>
</dbReference>
<dbReference type="PROSITE" id="PS51819">
    <property type="entry name" value="VOC"/>
    <property type="match status" value="1"/>
</dbReference>
<keyword evidence="2" id="KW-0456">Lyase</keyword>
<dbReference type="KEGG" id="fau:Fraau_1824"/>